<reference evidence="3" key="1">
    <citation type="submission" date="2011-10" db="EMBL/GenBank/DDBJ databases">
        <title>The complete genome of chromosome of Thermovirga lienii DSM 17291.</title>
        <authorList>
            <consortium name="US DOE Joint Genome Institute (JGI-PGF)"/>
            <person name="Lucas S."/>
            <person name="Copeland A."/>
            <person name="Lapidus A."/>
            <person name="Glavina del Rio T."/>
            <person name="Dalin E."/>
            <person name="Tice H."/>
            <person name="Bruce D."/>
            <person name="Goodwin L."/>
            <person name="Pitluck S."/>
            <person name="Peters L."/>
            <person name="Mikhailova N."/>
            <person name="Saunders E."/>
            <person name="Kyrpides N."/>
            <person name="Mavromatis K."/>
            <person name="Ivanova N."/>
            <person name="Last F.I."/>
            <person name="Brettin T."/>
            <person name="Detter J.C."/>
            <person name="Han C."/>
            <person name="Larimer F."/>
            <person name="Land M."/>
            <person name="Hauser L."/>
            <person name="Markowitz V."/>
            <person name="Cheng J.-F."/>
            <person name="Hugenholtz P."/>
            <person name="Woyke T."/>
            <person name="Wu D."/>
            <person name="Spring S."/>
            <person name="Schroeder M."/>
            <person name="Brambilla E.-M."/>
            <person name="Klenk H.-P."/>
            <person name="Eisen J.A."/>
        </authorList>
    </citation>
    <scope>NUCLEOTIDE SEQUENCE [LARGE SCALE GENOMIC DNA]</scope>
    <source>
        <strain evidence="3">ATCC BAA-1197 / DSM 17291 / Cas60314</strain>
    </source>
</reference>
<proteinExistence type="predicted"/>
<gene>
    <name evidence="2" type="ordered locus">Tlie_0569</name>
</gene>
<dbReference type="GO" id="GO:0016758">
    <property type="term" value="F:hexosyltransferase activity"/>
    <property type="evidence" value="ECO:0007669"/>
    <property type="project" value="UniProtKB-ARBA"/>
</dbReference>
<dbReference type="HOGENOM" id="CLU_025996_25_1_0"/>
<dbReference type="SUPFAM" id="SSF53448">
    <property type="entry name" value="Nucleotide-diphospho-sugar transferases"/>
    <property type="match status" value="1"/>
</dbReference>
<dbReference type="InterPro" id="IPR029044">
    <property type="entry name" value="Nucleotide-diphossugar_trans"/>
</dbReference>
<keyword evidence="3" id="KW-1185">Reference proteome</keyword>
<evidence type="ECO:0000313" key="3">
    <source>
        <dbReference type="Proteomes" id="UP000005868"/>
    </source>
</evidence>
<organism evidence="2 3">
    <name type="scientific">Thermovirga lienii (strain ATCC BAA-1197 / DSM 17291 / Cas60314)</name>
    <dbReference type="NCBI Taxonomy" id="580340"/>
    <lineage>
        <taxon>Bacteria</taxon>
        <taxon>Thermotogati</taxon>
        <taxon>Synergistota</taxon>
        <taxon>Synergistia</taxon>
        <taxon>Synergistales</taxon>
        <taxon>Thermovirgaceae</taxon>
        <taxon>Thermovirga</taxon>
    </lineage>
</organism>
<dbReference type="AlphaFoldDB" id="G7V8E2"/>
<protein>
    <submittedName>
        <fullName evidence="2">Glycosyl transferase family 2</fullName>
    </submittedName>
</protein>
<dbReference type="InterPro" id="IPR001173">
    <property type="entry name" value="Glyco_trans_2-like"/>
</dbReference>
<dbReference type="Pfam" id="PF00535">
    <property type="entry name" value="Glycos_transf_2"/>
    <property type="match status" value="1"/>
</dbReference>
<dbReference type="eggNOG" id="COG0463">
    <property type="taxonomic scope" value="Bacteria"/>
</dbReference>
<dbReference type="EMBL" id="CP003096">
    <property type="protein sequence ID" value="AER66304.1"/>
    <property type="molecule type" value="Genomic_DNA"/>
</dbReference>
<dbReference type="STRING" id="580340.Tlie_0569"/>
<dbReference type="PANTHER" id="PTHR22916">
    <property type="entry name" value="GLYCOSYLTRANSFERASE"/>
    <property type="match status" value="1"/>
</dbReference>
<dbReference type="Proteomes" id="UP000005868">
    <property type="component" value="Chromosome"/>
</dbReference>
<dbReference type="PANTHER" id="PTHR22916:SF3">
    <property type="entry name" value="UDP-GLCNAC:BETAGAL BETA-1,3-N-ACETYLGLUCOSAMINYLTRANSFERASE-LIKE PROTEIN 1"/>
    <property type="match status" value="1"/>
</dbReference>
<evidence type="ECO:0000313" key="2">
    <source>
        <dbReference type="EMBL" id="AER66304.1"/>
    </source>
</evidence>
<reference evidence="2 3" key="2">
    <citation type="journal article" date="2012" name="Stand. Genomic Sci.">
        <title>Genome sequence of the moderately thermophilic, amino-acid-degrading and sulfur-reducing bacterium Thermovirga lienii type strain (Cas60314(T)).</title>
        <authorList>
            <person name="Goker M."/>
            <person name="Saunders E."/>
            <person name="Lapidus A."/>
            <person name="Nolan M."/>
            <person name="Lucas S."/>
            <person name="Hammon N."/>
            <person name="Deshpande S."/>
            <person name="Cheng J.F."/>
            <person name="Han C."/>
            <person name="Tapia R."/>
            <person name="Goodwin L.A."/>
            <person name="Pitluck S."/>
            <person name="Liolios K."/>
            <person name="Mavromatis K."/>
            <person name="Pagani I."/>
            <person name="Ivanova N."/>
            <person name="Mikhailova N."/>
            <person name="Pati A."/>
            <person name="Chen A."/>
            <person name="Palaniappan K."/>
            <person name="Land M."/>
            <person name="Chang Y.J."/>
            <person name="Jeffries C.D."/>
            <person name="Brambilla E.M."/>
            <person name="Rohde M."/>
            <person name="Spring S."/>
            <person name="Detter J.C."/>
            <person name="Woyke T."/>
            <person name="Bristow J."/>
            <person name="Eisen J.A."/>
            <person name="Markowitz V."/>
            <person name="Hugenholtz P."/>
            <person name="Kyrpides N.C."/>
            <person name="Klenk H.P."/>
        </authorList>
    </citation>
    <scope>NUCLEOTIDE SEQUENCE [LARGE SCALE GENOMIC DNA]</scope>
    <source>
        <strain evidence="3">ATCC BAA-1197 / DSM 17291 / Cas60314</strain>
    </source>
</reference>
<name>G7V8E2_THELD</name>
<keyword evidence="2" id="KW-0808">Transferase</keyword>
<dbReference type="CDD" id="cd00761">
    <property type="entry name" value="Glyco_tranf_GTA_type"/>
    <property type="match status" value="1"/>
</dbReference>
<dbReference type="KEGG" id="tli:Tlie_0569"/>
<dbReference type="Gene3D" id="3.90.550.10">
    <property type="entry name" value="Spore Coat Polysaccharide Biosynthesis Protein SpsA, Chain A"/>
    <property type="match status" value="1"/>
</dbReference>
<accession>G7V8E2</accession>
<feature type="domain" description="Glycosyltransferase 2-like" evidence="1">
    <location>
        <begin position="9"/>
        <end position="178"/>
    </location>
</feature>
<evidence type="ECO:0000259" key="1">
    <source>
        <dbReference type="Pfam" id="PF00535"/>
    </source>
</evidence>
<sequence length="348" mass="39930">MPHSKNLISVVVPVYNGVSKFLSQTLNFLENQDYSPMEYIFVDDGSEDDSLRLLEDFASKSKHMVKIISQENSGVCVARNKGFHASRGEYIAFCDQDDIFSPAWSRSLVEAIDKHQADMAFCGHDFADPSGKVFRRYTDKFCYPNEDYAKGEDILVDYMLGKTPLWGGSVLYRRSFLEENNISYTPGCLCAEDNEVFVKSLAMARKVAIVKESLAIWRRHQFATSFSNEGYKLYSNLHELASYLRCLAFMKRKGKQNTMAFQVLSNLILPSAYVNYVEKILIGNGIKEFERVIRNRAFKERIKKNFKWLFLKKRPDLFFKLCLAVFSPGVYASITLARKQGKVKKKEG</sequence>